<evidence type="ECO:0000256" key="1">
    <source>
        <dbReference type="SAM" id="MobiDB-lite"/>
    </source>
</evidence>
<accession>A0ABX8BMF4</accession>
<dbReference type="RefSeq" id="WP_220563181.1">
    <property type="nucleotide sequence ID" value="NZ_CP074133.1"/>
</dbReference>
<evidence type="ECO:0000313" key="4">
    <source>
        <dbReference type="Proteomes" id="UP000676079"/>
    </source>
</evidence>
<protein>
    <submittedName>
        <fullName evidence="3">GNAT family N-acetyltransferase</fullName>
        <ecNumber evidence="3">2.3.1.-</ecNumber>
    </submittedName>
</protein>
<dbReference type="Proteomes" id="UP000676079">
    <property type="component" value="Chromosome"/>
</dbReference>
<proteinExistence type="predicted"/>
<reference evidence="3 4" key="1">
    <citation type="submission" date="2021-05" db="EMBL/GenBank/DDBJ databases">
        <title>Direct Submission.</title>
        <authorList>
            <person name="Li K."/>
            <person name="Gao J."/>
        </authorList>
    </citation>
    <scope>NUCLEOTIDE SEQUENCE [LARGE SCALE GENOMIC DNA]</scope>
    <source>
        <strain evidence="3 4">Mg02</strain>
    </source>
</reference>
<sequence>MFPRIAPYDDARFLDRAAALLAAAHDPPAGANPDTDGGPSGPLPVLDLADPGTARARVAGCGTAGPAVAALSPDGALLGFMGATVTETPHVPGAPSARVRLPHHATSRSIPAHHARAVLRHLYGGLSGRLAEIGCSRHTVVVSALHRETVTHLVELGFGLDQVKGLRPPDPPAPGPGSARRRGPRRGRPAVPTDLPEILRLVLELQRFHAEPPVLSPVRLDFRALADDLRAAIADPDRLVLVSEAPGGGDQRTGPADRSRPPLLDGLFVADPDSGFPDTVTIGIAVVDARSRNRGVGTALLSEVLARAAARGMRACGAEWTSANLVSDAFWRGHGFAPVRLTLTRYLDTRPDMFEPATPTPPT</sequence>
<keyword evidence="4" id="KW-1185">Reference proteome</keyword>
<feature type="domain" description="N-acetyltransferase" evidence="2">
    <location>
        <begin position="185"/>
        <end position="361"/>
    </location>
</feature>
<gene>
    <name evidence="3" type="ORF">KGD84_26920</name>
</gene>
<evidence type="ECO:0000313" key="3">
    <source>
        <dbReference type="EMBL" id="QUX21958.1"/>
    </source>
</evidence>
<dbReference type="InterPro" id="IPR000182">
    <property type="entry name" value="GNAT_dom"/>
</dbReference>
<dbReference type="GO" id="GO:0016746">
    <property type="term" value="F:acyltransferase activity"/>
    <property type="evidence" value="ECO:0007669"/>
    <property type="project" value="UniProtKB-KW"/>
</dbReference>
<name>A0ABX8BMF4_9ACTN</name>
<dbReference type="EMBL" id="CP074133">
    <property type="protein sequence ID" value="QUX21958.1"/>
    <property type="molecule type" value="Genomic_DNA"/>
</dbReference>
<keyword evidence="3" id="KW-0012">Acyltransferase</keyword>
<dbReference type="SUPFAM" id="SSF55729">
    <property type="entry name" value="Acyl-CoA N-acyltransferases (Nat)"/>
    <property type="match status" value="1"/>
</dbReference>
<evidence type="ECO:0000259" key="2">
    <source>
        <dbReference type="PROSITE" id="PS51186"/>
    </source>
</evidence>
<feature type="region of interest" description="Disordered" evidence="1">
    <location>
        <begin position="242"/>
        <end position="262"/>
    </location>
</feature>
<dbReference type="Pfam" id="PF00583">
    <property type="entry name" value="Acetyltransf_1"/>
    <property type="match status" value="1"/>
</dbReference>
<feature type="region of interest" description="Disordered" evidence="1">
    <location>
        <begin position="162"/>
        <end position="192"/>
    </location>
</feature>
<dbReference type="Gene3D" id="3.40.630.30">
    <property type="match status" value="1"/>
</dbReference>
<keyword evidence="3" id="KW-0808">Transferase</keyword>
<dbReference type="PROSITE" id="PS51186">
    <property type="entry name" value="GNAT"/>
    <property type="match status" value="1"/>
</dbReference>
<dbReference type="InterPro" id="IPR016181">
    <property type="entry name" value="Acyl_CoA_acyltransferase"/>
</dbReference>
<feature type="compositionally biased region" description="Basic residues" evidence="1">
    <location>
        <begin position="179"/>
        <end position="188"/>
    </location>
</feature>
<organism evidence="3 4">
    <name type="scientific">Nocardiopsis changdeensis</name>
    <dbReference type="NCBI Taxonomy" id="2831969"/>
    <lineage>
        <taxon>Bacteria</taxon>
        <taxon>Bacillati</taxon>
        <taxon>Actinomycetota</taxon>
        <taxon>Actinomycetes</taxon>
        <taxon>Streptosporangiales</taxon>
        <taxon>Nocardiopsidaceae</taxon>
        <taxon>Nocardiopsis</taxon>
    </lineage>
</organism>
<dbReference type="EC" id="2.3.1.-" evidence="3"/>